<evidence type="ECO:0008006" key="3">
    <source>
        <dbReference type="Google" id="ProtNLM"/>
    </source>
</evidence>
<keyword evidence="2" id="KW-1185">Reference proteome</keyword>
<reference evidence="2" key="1">
    <citation type="submission" date="2015-07" db="EMBL/GenBank/DDBJ databases">
        <title>Genome sequencing of Sunxiuqinia dokdonensis strain SK.</title>
        <authorList>
            <person name="Ahn S."/>
            <person name="Kim B.-C."/>
        </authorList>
    </citation>
    <scope>NUCLEOTIDE SEQUENCE [LARGE SCALE GENOMIC DNA]</scope>
    <source>
        <strain evidence="2">SK</strain>
    </source>
</reference>
<name>A0A0L8V2S2_9BACT</name>
<sequence>MMKKLIYLVIFFSAGLISCSESNQMTFENTLDIQRPDETIILQRADLEAKLGDIAMGMAPVFKNTGELVPSQFDDLDGDGAWDELVVNLDFAPLETLTLDVELVSAENYPEFEKRTNVRLGIVQDDYSFVEVDQYFAPPGLGGFPTIAQGESVNWENDKMGFRNYFDCRNVKDLFGKLQPGLIIDKIHTPEMGDYHQLADWGMDVLHCGSSLGSGGLAILKNDSLIRLGSTEVYEYQKVIEGPVRSVFDLKYKGWDVDGEELEAVERISIFPGKYWFQSDVTVGGFSGEKQLATGIVTSMLKNEPYAFDAGADYHAIATLDVQSLNNDELGMAVMVPKDEMTAVDRTTGINFFELGYETVPAKNFSHVISETYYIAQKIKNEVPARHYFFAVWGLENPKWKEIDHFEAYINEEAEKLSHPIVVII</sequence>
<dbReference type="EMBL" id="LGIA01000215">
    <property type="protein sequence ID" value="KOH42694.1"/>
    <property type="molecule type" value="Genomic_DNA"/>
</dbReference>
<dbReference type="Pfam" id="PF16153">
    <property type="entry name" value="DUF4861"/>
    <property type="match status" value="1"/>
</dbReference>
<dbReference type="AlphaFoldDB" id="A0A0L8V2S2"/>
<dbReference type="STRING" id="1409788.NC99_44790"/>
<evidence type="ECO:0000313" key="2">
    <source>
        <dbReference type="Proteomes" id="UP000036958"/>
    </source>
</evidence>
<organism evidence="1 2">
    <name type="scientific">Sunxiuqinia dokdonensis</name>
    <dbReference type="NCBI Taxonomy" id="1409788"/>
    <lineage>
        <taxon>Bacteria</taxon>
        <taxon>Pseudomonadati</taxon>
        <taxon>Bacteroidota</taxon>
        <taxon>Bacteroidia</taxon>
        <taxon>Marinilabiliales</taxon>
        <taxon>Prolixibacteraceae</taxon>
        <taxon>Sunxiuqinia</taxon>
    </lineage>
</organism>
<comment type="caution">
    <text evidence="1">The sequence shown here is derived from an EMBL/GenBank/DDBJ whole genome shotgun (WGS) entry which is preliminary data.</text>
</comment>
<dbReference type="Proteomes" id="UP000036958">
    <property type="component" value="Unassembled WGS sequence"/>
</dbReference>
<accession>A0A0L8V2S2</accession>
<dbReference type="PROSITE" id="PS51257">
    <property type="entry name" value="PROKAR_LIPOPROTEIN"/>
    <property type="match status" value="1"/>
</dbReference>
<dbReference type="InterPro" id="IPR032342">
    <property type="entry name" value="DUF4861"/>
</dbReference>
<evidence type="ECO:0000313" key="1">
    <source>
        <dbReference type="EMBL" id="KOH42694.1"/>
    </source>
</evidence>
<gene>
    <name evidence="1" type="ORF">NC99_44790</name>
</gene>
<proteinExistence type="predicted"/>
<protein>
    <recommendedName>
        <fullName evidence="3">DUF4861 domain-containing protein</fullName>
    </recommendedName>
</protein>